<protein>
    <submittedName>
        <fullName evidence="1">Uncharacterized protein</fullName>
    </submittedName>
</protein>
<dbReference type="Proteomes" id="UP000324800">
    <property type="component" value="Unassembled WGS sequence"/>
</dbReference>
<accession>A0A5J4U5Z9</accession>
<evidence type="ECO:0000313" key="1">
    <source>
        <dbReference type="EMBL" id="KAA6365694.1"/>
    </source>
</evidence>
<proteinExistence type="predicted"/>
<dbReference type="AlphaFoldDB" id="A0A5J4U5Z9"/>
<dbReference type="EMBL" id="SNRW01020204">
    <property type="protein sequence ID" value="KAA6365694.1"/>
    <property type="molecule type" value="Genomic_DNA"/>
</dbReference>
<comment type="caution">
    <text evidence="1">The sequence shown here is derived from an EMBL/GenBank/DDBJ whole genome shotgun (WGS) entry which is preliminary data.</text>
</comment>
<name>A0A5J4U5Z9_9EUKA</name>
<organism evidence="1 2">
    <name type="scientific">Streblomastix strix</name>
    <dbReference type="NCBI Taxonomy" id="222440"/>
    <lineage>
        <taxon>Eukaryota</taxon>
        <taxon>Metamonada</taxon>
        <taxon>Preaxostyla</taxon>
        <taxon>Oxymonadida</taxon>
        <taxon>Streblomastigidae</taxon>
        <taxon>Streblomastix</taxon>
    </lineage>
</organism>
<evidence type="ECO:0000313" key="2">
    <source>
        <dbReference type="Proteomes" id="UP000324800"/>
    </source>
</evidence>
<gene>
    <name evidence="1" type="ORF">EZS28_038779</name>
</gene>
<sequence length="142" mass="15710">MFTINSYEVAEEANQEQAQLMMLFVAMDFCAVYYDSYNDESECELIYQGSGVKKVELTDVLYYGLGVVAGVIDQCDIGGGQGGYPYDDIEEVDDAITLDVTPTNRVDIAGEGVADVANGDALIDNVYEFYGDYGICYYNEER</sequence>
<reference evidence="1 2" key="1">
    <citation type="submission" date="2019-03" db="EMBL/GenBank/DDBJ databases">
        <title>Single cell metagenomics reveals metabolic interactions within the superorganism composed of flagellate Streblomastix strix and complex community of Bacteroidetes bacteria on its surface.</title>
        <authorList>
            <person name="Treitli S.C."/>
            <person name="Kolisko M."/>
            <person name="Husnik F."/>
            <person name="Keeling P."/>
            <person name="Hampl V."/>
        </authorList>
    </citation>
    <scope>NUCLEOTIDE SEQUENCE [LARGE SCALE GENOMIC DNA]</scope>
    <source>
        <strain evidence="1">ST1C</strain>
    </source>
</reference>